<evidence type="ECO:0000313" key="1">
    <source>
        <dbReference type="EMBL" id="SBW11560.1"/>
    </source>
</evidence>
<organism evidence="1">
    <name type="scientific">uncultured Desulfovibrio sp</name>
    <dbReference type="NCBI Taxonomy" id="167968"/>
    <lineage>
        <taxon>Bacteria</taxon>
        <taxon>Pseudomonadati</taxon>
        <taxon>Thermodesulfobacteriota</taxon>
        <taxon>Desulfovibrionia</taxon>
        <taxon>Desulfovibrionales</taxon>
        <taxon>Desulfovibrionaceae</taxon>
        <taxon>Desulfovibrio</taxon>
        <taxon>environmental samples</taxon>
    </lineage>
</organism>
<dbReference type="RefSeq" id="WP_296937095.1">
    <property type="nucleotide sequence ID" value="NZ_LT598928.1"/>
</dbReference>
<reference evidence="1" key="1">
    <citation type="submission" date="2016-04" db="EMBL/GenBank/DDBJ databases">
        <authorList>
            <person name="Evans L.H."/>
            <person name="Alamgir A."/>
            <person name="Owens N."/>
            <person name="Weber N.D."/>
            <person name="Virtaneva K."/>
            <person name="Barbian K."/>
            <person name="Babar A."/>
            <person name="Rosenke K."/>
        </authorList>
    </citation>
    <scope>NUCLEOTIDE SEQUENCE</scope>
    <source>
        <strain evidence="1">92-2</strain>
    </source>
</reference>
<dbReference type="SUPFAM" id="SSF53448">
    <property type="entry name" value="Nucleotide-diphospho-sugar transferases"/>
    <property type="match status" value="1"/>
</dbReference>
<accession>A0A212KIN9</accession>
<sequence length="730" mass="81422">MDAKQQSAAHWREVVFLGDFFRLPPVRPLSPIKAEMHWHYFAESFFHLCRLPAAQGTKLSVRLVQHNDQARQDVRRFYANANGTPAPEQNDWLCLCRQGVTEEACAFARQHILTNAQHCENVLVVGYSLSTFTTSVLTACGIDWINAHIHPASFLPDLVFAFSTNVPEIAQTLGLNCLEDEEIERCADWQKARYAPNAFLNYIPENSLLVLAQDWMDPLPLTPDNQRDSFSAHAQTLRDLAEQHPVVLAYVNRNGPYTPGPGLSGQDEALLRQELNAVMLPAPHLFLKNTVMMLSHPSISTVVGLNSKRLDEARWFGKSVVQLTPSPVSFGPDTLVTTAAQHALTPARSCFTADFWASLVLRKAAHQADSRAQGATPPLPNVRLIFRGGGSDFDDSDSSSVAAGLAQARSEAALARQDLLLHGLRHIFEQEEPTGPLPMTASRQKDYALFCAGDENYLFPAIVALESTRRRTAQADAFFVTDAHRLSDAGKALLRKYDIEVLHSGDGNSFDIKHMHTTPEAYVQLFAPEMLYERGYTFSLGLHADIVCVQPFRPNEIFARTPYVAISGANPAARSFSITDNHTGIEKELGLPPRNWLAPLNNPGVVFANNAALAKIQFSRQSTQAYAKIGPEFLFYNEETLLNFFCMLDENFCMPLDDRFNMFNGSVLSGNVPFFLHYLNCNKPWRFAPGAVHRSDWMTPLGPLFSIWHREAKSVLDERDYNTFIATSGV</sequence>
<proteinExistence type="predicted"/>
<dbReference type="EMBL" id="FLUP01000002">
    <property type="protein sequence ID" value="SBW11560.1"/>
    <property type="molecule type" value="Genomic_DNA"/>
</dbReference>
<gene>
    <name evidence="1" type="ORF">KM92DES2_20113</name>
</gene>
<dbReference type="InterPro" id="IPR029044">
    <property type="entry name" value="Nucleotide-diphossugar_trans"/>
</dbReference>
<dbReference type="AlphaFoldDB" id="A0A212KIN9"/>
<protein>
    <submittedName>
        <fullName evidence="1">Uncharacterized protein</fullName>
    </submittedName>
</protein>
<name>A0A212KIN9_9BACT</name>
<dbReference type="Gene3D" id="3.90.550.10">
    <property type="entry name" value="Spore Coat Polysaccharide Biosynthesis Protein SpsA, Chain A"/>
    <property type="match status" value="1"/>
</dbReference>